<dbReference type="InterPro" id="IPR014057">
    <property type="entry name" value="HI1420"/>
</dbReference>
<dbReference type="Gene3D" id="1.10.260.40">
    <property type="entry name" value="lambda repressor-like DNA-binding domains"/>
    <property type="match status" value="1"/>
</dbReference>
<proteinExistence type="predicted"/>
<dbReference type="GO" id="GO:0003677">
    <property type="term" value="F:DNA binding"/>
    <property type="evidence" value="ECO:0007669"/>
    <property type="project" value="InterPro"/>
</dbReference>
<protein>
    <submittedName>
        <fullName evidence="2">Addiction module antidote protein</fullName>
    </submittedName>
</protein>
<dbReference type="Proteomes" id="UP000326695">
    <property type="component" value="Chromosome"/>
</dbReference>
<accession>A0AAE6M473</accession>
<dbReference type="InterPro" id="IPR001387">
    <property type="entry name" value="Cro/C1-type_HTH"/>
</dbReference>
<keyword evidence="3" id="KW-1185">Reference proteome</keyword>
<dbReference type="PANTHER" id="PTHR40275:SF1">
    <property type="entry name" value="SSL7038 PROTEIN"/>
    <property type="match status" value="1"/>
</dbReference>
<dbReference type="PROSITE" id="PS50943">
    <property type="entry name" value="HTH_CROC1"/>
    <property type="match status" value="1"/>
</dbReference>
<dbReference type="CDD" id="cd00093">
    <property type="entry name" value="HTH_XRE"/>
    <property type="match status" value="1"/>
</dbReference>
<dbReference type="RefSeq" id="WP_067442194.1">
    <property type="nucleotide sequence ID" value="NZ_CP038018.1"/>
</dbReference>
<evidence type="ECO:0000259" key="1">
    <source>
        <dbReference type="PROSITE" id="PS50943"/>
    </source>
</evidence>
<evidence type="ECO:0000313" key="2">
    <source>
        <dbReference type="EMBL" id="QED91254.1"/>
    </source>
</evidence>
<name>A0AAE6M473_9NEIS</name>
<dbReference type="AlphaFoldDB" id="A0AAE6M473"/>
<feature type="domain" description="HTH cro/C1-type" evidence="1">
    <location>
        <begin position="48"/>
        <end position="90"/>
    </location>
</feature>
<sequence>MKMQKFDIAEYLDSEEMIAAYLSSVLEDGDADEFIAALGDVARAKGISELAAQTGLGRKSLYKTLSGNSKPRFDTVLKITRALGVEMTLAPAALIG</sequence>
<dbReference type="PANTHER" id="PTHR40275">
    <property type="entry name" value="SSL7038 PROTEIN"/>
    <property type="match status" value="1"/>
</dbReference>
<reference evidence="3" key="1">
    <citation type="journal article" date="2019" name="J. Anim. Genet.">
        <title>Description and whole genome sequencing of Eikenella exigua sp. nov., isolated from brain abscess and blood.</title>
        <authorList>
            <person name="Stormo K.A."/>
            <person name="Nygaard R.M."/>
            <person name="Bruvold T.S."/>
            <person name="Dimmen G."/>
            <person name="Lindemann P.C."/>
            <person name="Jordal S."/>
            <person name="Kommedal O."/>
        </authorList>
    </citation>
    <scope>NUCLEOTIDE SEQUENCE [LARGE SCALE GENOMIC DNA]</scope>
    <source>
        <strain evidence="3">PXX</strain>
    </source>
</reference>
<dbReference type="Pfam" id="PF21716">
    <property type="entry name" value="dnstrm_HI1420"/>
    <property type="match status" value="1"/>
</dbReference>
<dbReference type="NCBIfam" id="TIGR02684">
    <property type="entry name" value="dnstrm_HI1420"/>
    <property type="match status" value="1"/>
</dbReference>
<dbReference type="SUPFAM" id="SSF47413">
    <property type="entry name" value="lambda repressor-like DNA-binding domains"/>
    <property type="match status" value="1"/>
</dbReference>
<dbReference type="EMBL" id="CP038018">
    <property type="protein sequence ID" value="QED91254.1"/>
    <property type="molecule type" value="Genomic_DNA"/>
</dbReference>
<evidence type="ECO:0000313" key="3">
    <source>
        <dbReference type="Proteomes" id="UP000326695"/>
    </source>
</evidence>
<gene>
    <name evidence="2" type="ORF">EZJ17_00420</name>
</gene>
<dbReference type="KEGG" id="eex:EZJ17_00420"/>
<dbReference type="InterPro" id="IPR010982">
    <property type="entry name" value="Lambda_DNA-bd_dom_sf"/>
</dbReference>
<organism evidence="2 3">
    <name type="scientific">Eikenella exigua</name>
    <dbReference type="NCBI Taxonomy" id="2528037"/>
    <lineage>
        <taxon>Bacteria</taxon>
        <taxon>Pseudomonadati</taxon>
        <taxon>Pseudomonadota</taxon>
        <taxon>Betaproteobacteria</taxon>
        <taxon>Neisseriales</taxon>
        <taxon>Neisseriaceae</taxon>
        <taxon>Eikenella</taxon>
    </lineage>
</organism>